<dbReference type="InterPro" id="IPR036366">
    <property type="entry name" value="PGBDSf"/>
</dbReference>
<evidence type="ECO:0000256" key="1">
    <source>
        <dbReference type="SAM" id="MobiDB-lite"/>
    </source>
</evidence>
<feature type="domain" description="Peptidoglycan binding-like" evidence="2">
    <location>
        <begin position="268"/>
        <end position="324"/>
    </location>
</feature>
<feature type="region of interest" description="Disordered" evidence="1">
    <location>
        <begin position="20"/>
        <end position="57"/>
    </location>
</feature>
<dbReference type="Proteomes" id="UP000828924">
    <property type="component" value="Chromosome"/>
</dbReference>
<accession>A0ABY3X0C2</accession>
<dbReference type="Gene3D" id="1.10.101.10">
    <property type="entry name" value="PGBD-like superfamily/PGBD"/>
    <property type="match status" value="2"/>
</dbReference>
<feature type="region of interest" description="Disordered" evidence="1">
    <location>
        <begin position="137"/>
        <end position="156"/>
    </location>
</feature>
<evidence type="ECO:0000259" key="2">
    <source>
        <dbReference type="Pfam" id="PF01471"/>
    </source>
</evidence>
<feature type="domain" description="Peptidoglycan binding-like" evidence="2">
    <location>
        <begin position="198"/>
        <end position="254"/>
    </location>
</feature>
<organism evidence="3 4">
    <name type="scientific">Streptomyces formicae</name>
    <dbReference type="NCBI Taxonomy" id="1616117"/>
    <lineage>
        <taxon>Bacteria</taxon>
        <taxon>Bacillati</taxon>
        <taxon>Actinomycetota</taxon>
        <taxon>Actinomycetes</taxon>
        <taxon>Kitasatosporales</taxon>
        <taxon>Streptomycetaceae</taxon>
        <taxon>Streptomyces</taxon>
    </lineage>
</organism>
<proteinExistence type="predicted"/>
<dbReference type="SUPFAM" id="SSF47090">
    <property type="entry name" value="PGBD-like"/>
    <property type="match status" value="2"/>
</dbReference>
<keyword evidence="4" id="KW-1185">Reference proteome</keyword>
<protein>
    <submittedName>
        <fullName evidence="3">Peptidoglycan-binding protein</fullName>
    </submittedName>
</protein>
<dbReference type="Pfam" id="PF01471">
    <property type="entry name" value="PG_binding_1"/>
    <property type="match status" value="2"/>
</dbReference>
<evidence type="ECO:0000313" key="4">
    <source>
        <dbReference type="Proteomes" id="UP000828924"/>
    </source>
</evidence>
<reference evidence="3 4" key="1">
    <citation type="submission" date="2021-03" db="EMBL/GenBank/DDBJ databases">
        <title>Complete genome of Streptomyces formicae strain 1H-GS9 (DSM 100524).</title>
        <authorList>
            <person name="Atanasov K.E."/>
            <person name="Altabella T."/>
            <person name="Ferrer A."/>
        </authorList>
    </citation>
    <scope>NUCLEOTIDE SEQUENCE [LARGE SCALE GENOMIC DNA]</scope>
    <source>
        <strain evidence="3 4">1H-GS9</strain>
    </source>
</reference>
<dbReference type="EMBL" id="CP071872">
    <property type="protein sequence ID" value="UNM16497.1"/>
    <property type="molecule type" value="Genomic_DNA"/>
</dbReference>
<dbReference type="InterPro" id="IPR002477">
    <property type="entry name" value="Peptidoglycan-bd-like"/>
</dbReference>
<dbReference type="InterPro" id="IPR036365">
    <property type="entry name" value="PGBD-like_sf"/>
</dbReference>
<evidence type="ECO:0000313" key="3">
    <source>
        <dbReference type="EMBL" id="UNM16497.1"/>
    </source>
</evidence>
<sequence length="328" mass="35337">MAADPHRRRPPGAVHQLLAEDVRRPGHRQVPGRHGGGRRHHRRVEPRHPGGQRPLQRHRGLHLHGLLQGGRAVLPVRLDRAAAQQRLSVGLLLQRRLRHQGRRRRVRQQRLHTGRPPLLRLVERRRRHRHRYVRAGKPLVRPPADPPVRGRGHQSYGGYSINIDRDYLDVGTGTPPTPTCTGANLDFTAYATVQSGATGDHVKAAQCLLKAAGHDPGTPDGVFGPSTTTAARNFQTGKGLTADGVVGPKTWTALLSRGSTPTVQNGSTGEAVTRLQRALTAALGRTVAIDGVFGSGTAQAVSDYQSSRGLGADGIVGPATWGALQAGR</sequence>
<name>A0ABY3X0C2_9ACTN</name>
<feature type="compositionally biased region" description="Basic residues" evidence="1">
    <location>
        <begin position="25"/>
        <end position="45"/>
    </location>
</feature>
<gene>
    <name evidence="3" type="ORF">J4032_13940</name>
</gene>